<evidence type="ECO:0000256" key="6">
    <source>
        <dbReference type="ARBA" id="ARBA00023141"/>
    </source>
</evidence>
<reference evidence="11" key="1">
    <citation type="submission" date="2020-10" db="EMBL/GenBank/DDBJ databases">
        <authorList>
            <person name="Gilroy R."/>
        </authorList>
    </citation>
    <scope>NUCLEOTIDE SEQUENCE</scope>
    <source>
        <strain evidence="11">CHK188-20938</strain>
    </source>
</reference>
<dbReference type="EC" id="4.2.1.20" evidence="9"/>
<dbReference type="PROSITE" id="PS00167">
    <property type="entry name" value="TRP_SYNTHASE_ALPHA"/>
    <property type="match status" value="1"/>
</dbReference>
<dbReference type="PANTHER" id="PTHR43406:SF1">
    <property type="entry name" value="TRYPTOPHAN SYNTHASE ALPHA CHAIN, CHLOROPLASTIC"/>
    <property type="match status" value="1"/>
</dbReference>
<comment type="subunit">
    <text evidence="3 9">Tetramer of two alpha and two beta chains.</text>
</comment>
<dbReference type="CDD" id="cd04724">
    <property type="entry name" value="Tryptophan_synthase_alpha"/>
    <property type="match status" value="1"/>
</dbReference>
<evidence type="ECO:0000256" key="4">
    <source>
        <dbReference type="ARBA" id="ARBA00022605"/>
    </source>
</evidence>
<accession>A0A9D1P2P5</accession>
<dbReference type="InterPro" id="IPR018204">
    <property type="entry name" value="Trp_synthase_alpha_AS"/>
</dbReference>
<reference evidence="11" key="2">
    <citation type="journal article" date="2021" name="PeerJ">
        <title>Extensive microbial diversity within the chicken gut microbiome revealed by metagenomics and culture.</title>
        <authorList>
            <person name="Gilroy R."/>
            <person name="Ravi A."/>
            <person name="Getino M."/>
            <person name="Pursley I."/>
            <person name="Horton D.L."/>
            <person name="Alikhan N.F."/>
            <person name="Baker D."/>
            <person name="Gharbi K."/>
            <person name="Hall N."/>
            <person name="Watson M."/>
            <person name="Adriaenssens E.M."/>
            <person name="Foster-Nyarko E."/>
            <person name="Jarju S."/>
            <person name="Secka A."/>
            <person name="Antonio M."/>
            <person name="Oren A."/>
            <person name="Chaudhuri R.R."/>
            <person name="La Ragione R."/>
            <person name="Hildebrand F."/>
            <person name="Pallen M.J."/>
        </authorList>
    </citation>
    <scope>NUCLEOTIDE SEQUENCE</scope>
    <source>
        <strain evidence="11">CHK188-20938</strain>
    </source>
</reference>
<comment type="similarity">
    <text evidence="9 10">Belongs to the TrpA family.</text>
</comment>
<dbReference type="NCBIfam" id="TIGR00262">
    <property type="entry name" value="trpA"/>
    <property type="match status" value="1"/>
</dbReference>
<dbReference type="EMBL" id="DVOO01000017">
    <property type="protein sequence ID" value="HIV25441.1"/>
    <property type="molecule type" value="Genomic_DNA"/>
</dbReference>
<sequence>MSRIRKAFEKGKAFIPFITAGDPSLEKTEEFIFEMERAGADLIEIGIPFSDPIAEGIVIQEADIRALASGTTTDKVFHMVERVREKTEIPLVFMTYLNPVFHYGYEKFFSRCQAAGIDGIIIPDLPFEEKGELEGIAAAHGVELISMIAPTSRQRIQAIAREAKGFIYVVSSMGVTGMRREIQTDLGAILDDIRKVTDVPAAVGFGINTPEQAAAIAALADGVIVGSAVVKLAEQYGKQAAPYIGAYVRKMKESIRAGAD</sequence>
<dbReference type="GO" id="GO:0004834">
    <property type="term" value="F:tryptophan synthase activity"/>
    <property type="evidence" value="ECO:0007669"/>
    <property type="project" value="UniProtKB-UniRule"/>
</dbReference>
<dbReference type="SUPFAM" id="SSF51366">
    <property type="entry name" value="Ribulose-phoshate binding barrel"/>
    <property type="match status" value="1"/>
</dbReference>
<dbReference type="InterPro" id="IPR002028">
    <property type="entry name" value="Trp_synthase_suA"/>
</dbReference>
<comment type="caution">
    <text evidence="11">The sequence shown here is derived from an EMBL/GenBank/DDBJ whole genome shotgun (WGS) entry which is preliminary data.</text>
</comment>
<keyword evidence="7 9" id="KW-0456">Lyase</keyword>
<feature type="active site" description="Proton acceptor" evidence="9">
    <location>
        <position position="55"/>
    </location>
</feature>
<evidence type="ECO:0000256" key="3">
    <source>
        <dbReference type="ARBA" id="ARBA00011270"/>
    </source>
</evidence>
<dbReference type="Proteomes" id="UP000824169">
    <property type="component" value="Unassembled WGS sequence"/>
</dbReference>
<keyword evidence="5 9" id="KW-0822">Tryptophan biosynthesis</keyword>
<dbReference type="Pfam" id="PF00290">
    <property type="entry name" value="Trp_syntA"/>
    <property type="match status" value="1"/>
</dbReference>
<evidence type="ECO:0000256" key="1">
    <source>
        <dbReference type="ARBA" id="ARBA00003365"/>
    </source>
</evidence>
<dbReference type="Gene3D" id="3.20.20.70">
    <property type="entry name" value="Aldolase class I"/>
    <property type="match status" value="1"/>
</dbReference>
<dbReference type="HAMAP" id="MF_00131">
    <property type="entry name" value="Trp_synth_alpha"/>
    <property type="match status" value="1"/>
</dbReference>
<name>A0A9D1P2P5_9FIRM</name>
<proteinExistence type="inferred from homology"/>
<comment type="function">
    <text evidence="1 9">The alpha subunit is responsible for the aldol cleavage of indoleglycerol phosphate to indole and glyceraldehyde 3-phosphate.</text>
</comment>
<evidence type="ECO:0000256" key="9">
    <source>
        <dbReference type="HAMAP-Rule" id="MF_00131"/>
    </source>
</evidence>
<evidence type="ECO:0000256" key="10">
    <source>
        <dbReference type="RuleBase" id="RU003662"/>
    </source>
</evidence>
<evidence type="ECO:0000256" key="2">
    <source>
        <dbReference type="ARBA" id="ARBA00004733"/>
    </source>
</evidence>
<dbReference type="FunFam" id="3.20.20.70:FF:000037">
    <property type="entry name" value="Tryptophan synthase alpha chain"/>
    <property type="match status" value="1"/>
</dbReference>
<dbReference type="PANTHER" id="PTHR43406">
    <property type="entry name" value="TRYPTOPHAN SYNTHASE, ALPHA CHAIN"/>
    <property type="match status" value="1"/>
</dbReference>
<gene>
    <name evidence="9" type="primary">trpA</name>
    <name evidence="11" type="ORF">IAB71_06595</name>
</gene>
<protein>
    <recommendedName>
        <fullName evidence="9">Tryptophan synthase alpha chain</fullName>
        <ecNumber evidence="9">4.2.1.20</ecNumber>
    </recommendedName>
</protein>
<feature type="active site" description="Proton acceptor" evidence="9">
    <location>
        <position position="44"/>
    </location>
</feature>
<dbReference type="GO" id="GO:0005829">
    <property type="term" value="C:cytosol"/>
    <property type="evidence" value="ECO:0007669"/>
    <property type="project" value="TreeGrafter"/>
</dbReference>
<comment type="pathway">
    <text evidence="2 9">Amino-acid biosynthesis; L-tryptophan biosynthesis; L-tryptophan from chorismate: step 5/5.</text>
</comment>
<dbReference type="InterPro" id="IPR013785">
    <property type="entry name" value="Aldolase_TIM"/>
</dbReference>
<evidence type="ECO:0000313" key="12">
    <source>
        <dbReference type="Proteomes" id="UP000824169"/>
    </source>
</evidence>
<dbReference type="AlphaFoldDB" id="A0A9D1P2P5"/>
<keyword evidence="4 9" id="KW-0028">Amino-acid biosynthesis</keyword>
<dbReference type="InterPro" id="IPR011060">
    <property type="entry name" value="RibuloseP-bd_barrel"/>
</dbReference>
<comment type="catalytic activity">
    <reaction evidence="8 9">
        <text>(1S,2R)-1-C-(indol-3-yl)glycerol 3-phosphate + L-serine = D-glyceraldehyde 3-phosphate + L-tryptophan + H2O</text>
        <dbReference type="Rhea" id="RHEA:10532"/>
        <dbReference type="ChEBI" id="CHEBI:15377"/>
        <dbReference type="ChEBI" id="CHEBI:33384"/>
        <dbReference type="ChEBI" id="CHEBI:57912"/>
        <dbReference type="ChEBI" id="CHEBI:58866"/>
        <dbReference type="ChEBI" id="CHEBI:59776"/>
        <dbReference type="EC" id="4.2.1.20"/>
    </reaction>
</comment>
<evidence type="ECO:0000256" key="7">
    <source>
        <dbReference type="ARBA" id="ARBA00023239"/>
    </source>
</evidence>
<organism evidence="11 12">
    <name type="scientific">Candidatus Scatomonas pullistercoris</name>
    <dbReference type="NCBI Taxonomy" id="2840920"/>
    <lineage>
        <taxon>Bacteria</taxon>
        <taxon>Bacillati</taxon>
        <taxon>Bacillota</taxon>
        <taxon>Clostridia</taxon>
        <taxon>Lachnospirales</taxon>
        <taxon>Lachnospiraceae</taxon>
        <taxon>Lachnospiraceae incertae sedis</taxon>
        <taxon>Candidatus Scatomonas</taxon>
    </lineage>
</organism>
<evidence type="ECO:0000313" key="11">
    <source>
        <dbReference type="EMBL" id="HIV25441.1"/>
    </source>
</evidence>
<keyword evidence="6 9" id="KW-0057">Aromatic amino acid biosynthesis</keyword>
<evidence type="ECO:0000256" key="5">
    <source>
        <dbReference type="ARBA" id="ARBA00022822"/>
    </source>
</evidence>
<evidence type="ECO:0000256" key="8">
    <source>
        <dbReference type="ARBA" id="ARBA00049047"/>
    </source>
</evidence>